<dbReference type="GO" id="GO:0016491">
    <property type="term" value="F:oxidoreductase activity"/>
    <property type="evidence" value="ECO:0007669"/>
    <property type="project" value="UniProtKB-KW"/>
</dbReference>
<sequence>MVKIAIAGDVANEIFDALVASNKHELVILSRREIPASSMIPGVSYIRTSYEDFNQLARALHGVHTVLSFLVTQDDPVSMAQKNLIDAAVQAGVKRFAPSEWAYSDLKRVLEYTLFQPGTFVNYFTHPHQSAKHLHTMELFFNFEKRKALLVDGGDNDRISLITVRDLANVVVQAIEFEGEWPVVGGIRGTDISVKEFIALGEKIRGGTEFNIEKVKVGDLENGTWETSWVPKLDHPSIPPEQVDFLSKMMCSSLLLAIHDGALSVSDEWNRLLPEYQFIPIEEFLAEAWQDKA</sequence>
<comment type="caution">
    <text evidence="5">The sequence shown here is derived from an EMBL/GenBank/DDBJ whole genome shotgun (WGS) entry which is preliminary data.</text>
</comment>
<dbReference type="GeneID" id="81384333"/>
<dbReference type="Proteomes" id="UP001147733">
    <property type="component" value="Unassembled WGS sequence"/>
</dbReference>
<proteinExistence type="inferred from homology"/>
<comment type="similarity">
    <text evidence="1">Belongs to the NmrA-type oxidoreductase family. Isoflavone reductase subfamily.</text>
</comment>
<organism evidence="5 6">
    <name type="scientific">Penicillium citrinum</name>
    <dbReference type="NCBI Taxonomy" id="5077"/>
    <lineage>
        <taxon>Eukaryota</taxon>
        <taxon>Fungi</taxon>
        <taxon>Dikarya</taxon>
        <taxon>Ascomycota</taxon>
        <taxon>Pezizomycotina</taxon>
        <taxon>Eurotiomycetes</taxon>
        <taxon>Eurotiomycetidae</taxon>
        <taxon>Eurotiales</taxon>
        <taxon>Aspergillaceae</taxon>
        <taxon>Penicillium</taxon>
    </lineage>
</organism>
<reference evidence="5" key="1">
    <citation type="submission" date="2022-11" db="EMBL/GenBank/DDBJ databases">
        <authorList>
            <person name="Petersen C."/>
        </authorList>
    </citation>
    <scope>NUCLEOTIDE SEQUENCE</scope>
    <source>
        <strain evidence="5">IBT 23319</strain>
    </source>
</reference>
<dbReference type="PANTHER" id="PTHR47706">
    <property type="entry name" value="NMRA-LIKE FAMILY PROTEIN"/>
    <property type="match status" value="1"/>
</dbReference>
<dbReference type="RefSeq" id="XP_056500404.1">
    <property type="nucleotide sequence ID" value="XM_056645166.1"/>
</dbReference>
<dbReference type="PANTHER" id="PTHR47706:SF4">
    <property type="entry name" value="NMRA-LIKE DOMAIN-CONTAINING PROTEIN"/>
    <property type="match status" value="1"/>
</dbReference>
<protein>
    <recommendedName>
        <fullName evidence="4">NAD(P)-binding domain-containing protein</fullName>
    </recommendedName>
</protein>
<evidence type="ECO:0000256" key="3">
    <source>
        <dbReference type="ARBA" id="ARBA00023002"/>
    </source>
</evidence>
<dbReference type="InterPro" id="IPR016040">
    <property type="entry name" value="NAD(P)-bd_dom"/>
</dbReference>
<keyword evidence="6" id="KW-1185">Reference proteome</keyword>
<reference evidence="5" key="2">
    <citation type="journal article" date="2023" name="IMA Fungus">
        <title>Comparative genomic study of the Penicillium genus elucidates a diverse pangenome and 15 lateral gene transfer events.</title>
        <authorList>
            <person name="Petersen C."/>
            <person name="Sorensen T."/>
            <person name="Nielsen M.R."/>
            <person name="Sondergaard T.E."/>
            <person name="Sorensen J.L."/>
            <person name="Fitzpatrick D.A."/>
            <person name="Frisvad J.C."/>
            <person name="Nielsen K.L."/>
        </authorList>
    </citation>
    <scope>NUCLEOTIDE SEQUENCE</scope>
    <source>
        <strain evidence="5">IBT 23319</strain>
    </source>
</reference>
<dbReference type="OrthoDB" id="10000533at2759"/>
<evidence type="ECO:0000313" key="5">
    <source>
        <dbReference type="EMBL" id="KAJ5231660.1"/>
    </source>
</evidence>
<dbReference type="SUPFAM" id="SSF51735">
    <property type="entry name" value="NAD(P)-binding Rossmann-fold domains"/>
    <property type="match status" value="1"/>
</dbReference>
<keyword evidence="3" id="KW-0560">Oxidoreductase</keyword>
<feature type="domain" description="NAD(P)-binding" evidence="4">
    <location>
        <begin position="8"/>
        <end position="135"/>
    </location>
</feature>
<accession>A0A9W9NYB3</accession>
<evidence type="ECO:0000256" key="1">
    <source>
        <dbReference type="ARBA" id="ARBA00005725"/>
    </source>
</evidence>
<dbReference type="Pfam" id="PF13460">
    <property type="entry name" value="NAD_binding_10"/>
    <property type="match status" value="1"/>
</dbReference>
<keyword evidence="2" id="KW-0521">NADP</keyword>
<evidence type="ECO:0000256" key="2">
    <source>
        <dbReference type="ARBA" id="ARBA00022857"/>
    </source>
</evidence>
<evidence type="ECO:0000259" key="4">
    <source>
        <dbReference type="Pfam" id="PF13460"/>
    </source>
</evidence>
<dbReference type="InterPro" id="IPR051609">
    <property type="entry name" value="NmrA/Isoflavone_reductase-like"/>
</dbReference>
<name>A0A9W9NYB3_PENCI</name>
<dbReference type="Gene3D" id="3.40.50.720">
    <property type="entry name" value="NAD(P)-binding Rossmann-like Domain"/>
    <property type="match status" value="1"/>
</dbReference>
<dbReference type="AlphaFoldDB" id="A0A9W9NYB3"/>
<gene>
    <name evidence="5" type="ORF">N7469_006248</name>
</gene>
<dbReference type="InterPro" id="IPR036291">
    <property type="entry name" value="NAD(P)-bd_dom_sf"/>
</dbReference>
<evidence type="ECO:0000313" key="6">
    <source>
        <dbReference type="Proteomes" id="UP001147733"/>
    </source>
</evidence>
<dbReference type="EMBL" id="JAPQKT010000005">
    <property type="protein sequence ID" value="KAJ5231660.1"/>
    <property type="molecule type" value="Genomic_DNA"/>
</dbReference>